<evidence type="ECO:0000256" key="14">
    <source>
        <dbReference type="ARBA" id="ARBA00051310"/>
    </source>
</evidence>
<comment type="catalytic activity">
    <reaction evidence="14">
        <text>(R)-4'-phosphopantetheine + ATP + H(+) = 3'-dephospho-CoA + diphosphate</text>
        <dbReference type="Rhea" id="RHEA:19801"/>
        <dbReference type="ChEBI" id="CHEBI:15378"/>
        <dbReference type="ChEBI" id="CHEBI:30616"/>
        <dbReference type="ChEBI" id="CHEBI:33019"/>
        <dbReference type="ChEBI" id="CHEBI:57328"/>
        <dbReference type="ChEBI" id="CHEBI:61723"/>
        <dbReference type="EC" id="2.7.7.3"/>
    </reaction>
    <physiologicalReaction direction="left-to-right" evidence="14">
        <dbReference type="Rhea" id="RHEA:19802"/>
    </physiologicalReaction>
</comment>
<evidence type="ECO:0000256" key="9">
    <source>
        <dbReference type="ARBA" id="ARBA00022741"/>
    </source>
</evidence>
<sequence>MLAKTGLLVISNPQQIGKVLPSIQKHVKTTIYIQLLSALTEPLGSFQPAMYNTWPKFSKTIYNIYFQAAKHCSNLDVKILLSGLKNNIPKIITQHPIELVVFDNEHSQSDIDNFISTKIQNITKKYDVLTINSGKSNTTDDVGNNNQRICKHAVLGGTFDRLHTAHKFLLSEAALRATEKITIGVTDEKMIQSKILWELIEDIEVRVRNVTDFLKDVCPELECSVVPISDPFGPAIVDPTMEVIVVSKETVRGGEKINEIRVEKGLKPLDIVPVELIDEPNPHPNEEVKISSSTIRKRLLGTVIHPIQPKDGIPKHPYVIGLTGGIASGKSGVTRWLSELDVLIINCDIVGHESYKPGKPCYQLIVEHFGKAVLASDGEINRKALGEIVFKDPEQMQALNRLVWPAIAEEVDKLIRASDKNVVVVEAAVLLTAGWEKRCHEVWTTLVPREEAINRLITRNKLMEEQAKSRIDAQPPNTFYVKNSNVVLCPLWEPEYTREQVRRAWKLLQERIASR</sequence>
<dbReference type="NCBIfam" id="NF001985">
    <property type="entry name" value="PRK00777.1"/>
    <property type="match status" value="1"/>
</dbReference>
<evidence type="ECO:0000256" key="1">
    <source>
        <dbReference type="ARBA" id="ARBA00004305"/>
    </source>
</evidence>
<dbReference type="Gene3D" id="3.40.50.620">
    <property type="entry name" value="HUPs"/>
    <property type="match status" value="1"/>
</dbReference>
<evidence type="ECO:0000256" key="3">
    <source>
        <dbReference type="ARBA" id="ARBA00011245"/>
    </source>
</evidence>
<keyword evidence="9" id="KW-0547">Nucleotide-binding</keyword>
<dbReference type="CDD" id="cd02022">
    <property type="entry name" value="DPCK"/>
    <property type="match status" value="1"/>
</dbReference>
<accession>A0AAV8VLB1</accession>
<comment type="catalytic activity">
    <reaction evidence="15">
        <text>3'-dephospho-CoA + ATP = ADP + CoA + H(+)</text>
        <dbReference type="Rhea" id="RHEA:18245"/>
        <dbReference type="ChEBI" id="CHEBI:15378"/>
        <dbReference type="ChEBI" id="CHEBI:30616"/>
        <dbReference type="ChEBI" id="CHEBI:57287"/>
        <dbReference type="ChEBI" id="CHEBI:57328"/>
        <dbReference type="ChEBI" id="CHEBI:456216"/>
        <dbReference type="EC" id="2.7.1.24"/>
    </reaction>
    <physiologicalReaction direction="left-to-right" evidence="15">
        <dbReference type="Rhea" id="RHEA:18246"/>
    </physiologicalReaction>
</comment>
<evidence type="ECO:0000256" key="17">
    <source>
        <dbReference type="ARBA" id="ARBA00060565"/>
    </source>
</evidence>
<evidence type="ECO:0000313" key="23">
    <source>
        <dbReference type="EMBL" id="KAJ8915136.1"/>
    </source>
</evidence>
<keyword evidence="6" id="KW-0597">Phosphoprotein</keyword>
<feature type="domain" description="Cytidyltransferase-like" evidence="22">
    <location>
        <begin position="154"/>
        <end position="298"/>
    </location>
</feature>
<dbReference type="InterPro" id="IPR004821">
    <property type="entry name" value="Cyt_trans-like"/>
</dbReference>
<proteinExistence type="inferred from homology"/>
<dbReference type="PANTHER" id="PTHR10695:SF46">
    <property type="entry name" value="BIFUNCTIONAL COENZYME A SYNTHASE-RELATED"/>
    <property type="match status" value="1"/>
</dbReference>
<evidence type="ECO:0000256" key="15">
    <source>
        <dbReference type="ARBA" id="ARBA00051912"/>
    </source>
</evidence>
<evidence type="ECO:0000256" key="18">
    <source>
        <dbReference type="ARBA" id="ARBA00060696"/>
    </source>
</evidence>
<evidence type="ECO:0000256" key="10">
    <source>
        <dbReference type="ARBA" id="ARBA00022777"/>
    </source>
</evidence>
<comment type="pathway">
    <text evidence="17">Cofactor biosynthesis; coenzyme A biosynthesis; CoA from (R)-pantothenate: step 4/5.</text>
</comment>
<keyword evidence="24" id="KW-1185">Reference proteome</keyword>
<dbReference type="SUPFAM" id="SSF52374">
    <property type="entry name" value="Nucleotidylyl transferase"/>
    <property type="match status" value="1"/>
</dbReference>
<dbReference type="Pfam" id="PF01467">
    <property type="entry name" value="CTP_transf_like"/>
    <property type="match status" value="1"/>
</dbReference>
<evidence type="ECO:0000256" key="21">
    <source>
        <dbReference type="ARBA" id="ARBA00067394"/>
    </source>
</evidence>
<dbReference type="GO" id="GO:0004595">
    <property type="term" value="F:pantetheine-phosphate adenylyltransferase activity"/>
    <property type="evidence" value="ECO:0007669"/>
    <property type="project" value="UniProtKB-EC"/>
</dbReference>
<dbReference type="SUPFAM" id="SSF52540">
    <property type="entry name" value="P-loop containing nucleoside triphosphate hydrolases"/>
    <property type="match status" value="1"/>
</dbReference>
<dbReference type="PANTHER" id="PTHR10695">
    <property type="entry name" value="DEPHOSPHO-COA KINASE-RELATED"/>
    <property type="match status" value="1"/>
</dbReference>
<dbReference type="FunFam" id="3.40.50.300:FF:000899">
    <property type="entry name" value="Bifunctional coenzyme A synthase"/>
    <property type="match status" value="1"/>
</dbReference>
<comment type="pathway">
    <text evidence="18">Cofactor biosynthesis; coenzyme A biosynthesis; CoA from (R)-pantothenate: step 5/5.</text>
</comment>
<dbReference type="EC" id="2.7.1.24" evidence="20"/>
<gene>
    <name evidence="23" type="ORF">NQ315_000388</name>
</gene>
<dbReference type="AlphaFoldDB" id="A0AAV8VLB1"/>
<keyword evidence="12" id="KW-0496">Mitochondrion</keyword>
<comment type="subcellular location">
    <subcellularLocation>
        <location evidence="2">Cytoplasm</location>
    </subcellularLocation>
    <subcellularLocation>
        <location evidence="1">Mitochondrion matrix</location>
    </subcellularLocation>
</comment>
<evidence type="ECO:0000256" key="5">
    <source>
        <dbReference type="ARBA" id="ARBA00022490"/>
    </source>
</evidence>
<keyword evidence="8" id="KW-0548">Nucleotidyltransferase</keyword>
<dbReference type="EC" id="2.7.7.3" evidence="4"/>
<name>A0AAV8VLB1_9CUCU</name>
<dbReference type="Gene3D" id="3.40.50.300">
    <property type="entry name" value="P-loop containing nucleotide triphosphate hydrolases"/>
    <property type="match status" value="1"/>
</dbReference>
<dbReference type="InterPro" id="IPR001977">
    <property type="entry name" value="Depp_CoAkinase"/>
</dbReference>
<dbReference type="EMBL" id="JANEYG010000057">
    <property type="protein sequence ID" value="KAJ8915136.1"/>
    <property type="molecule type" value="Genomic_DNA"/>
</dbReference>
<organism evidence="23 24">
    <name type="scientific">Exocentrus adspersus</name>
    <dbReference type="NCBI Taxonomy" id="1586481"/>
    <lineage>
        <taxon>Eukaryota</taxon>
        <taxon>Metazoa</taxon>
        <taxon>Ecdysozoa</taxon>
        <taxon>Arthropoda</taxon>
        <taxon>Hexapoda</taxon>
        <taxon>Insecta</taxon>
        <taxon>Pterygota</taxon>
        <taxon>Neoptera</taxon>
        <taxon>Endopterygota</taxon>
        <taxon>Coleoptera</taxon>
        <taxon>Polyphaga</taxon>
        <taxon>Cucujiformia</taxon>
        <taxon>Chrysomeloidea</taxon>
        <taxon>Cerambycidae</taxon>
        <taxon>Lamiinae</taxon>
        <taxon>Acanthocinini</taxon>
        <taxon>Exocentrus</taxon>
    </lineage>
</organism>
<keyword evidence="13" id="KW-0511">Multifunctional enzyme</keyword>
<dbReference type="PROSITE" id="PS51219">
    <property type="entry name" value="DPCK"/>
    <property type="match status" value="1"/>
</dbReference>
<evidence type="ECO:0000256" key="7">
    <source>
        <dbReference type="ARBA" id="ARBA00022679"/>
    </source>
</evidence>
<dbReference type="HAMAP" id="MF_00376">
    <property type="entry name" value="Dephospho_CoA_kinase"/>
    <property type="match status" value="1"/>
</dbReference>
<evidence type="ECO:0000256" key="16">
    <source>
        <dbReference type="ARBA" id="ARBA00059677"/>
    </source>
</evidence>
<evidence type="ECO:0000256" key="6">
    <source>
        <dbReference type="ARBA" id="ARBA00022553"/>
    </source>
</evidence>
<comment type="similarity">
    <text evidence="19">In the central section; belongs to the eukaryotic CoaD family.</text>
</comment>
<keyword evidence="5" id="KW-0963">Cytoplasm</keyword>
<comment type="caution">
    <text evidence="23">The sequence shown here is derived from an EMBL/GenBank/DDBJ whole genome shotgun (WGS) entry which is preliminary data.</text>
</comment>
<evidence type="ECO:0000256" key="2">
    <source>
        <dbReference type="ARBA" id="ARBA00004496"/>
    </source>
</evidence>
<dbReference type="NCBIfam" id="TIGR00152">
    <property type="entry name" value="dephospho-CoA kinase"/>
    <property type="match status" value="1"/>
</dbReference>
<evidence type="ECO:0000256" key="20">
    <source>
        <dbReference type="ARBA" id="ARBA00066359"/>
    </source>
</evidence>
<comment type="function">
    <text evidence="16">Bifunctional enzyme that catalyzes the fourth and fifth sequential steps of CoA biosynthetic pathway. The fourth reaction is catalyzed by the phosphopantetheine adenylyltransferase, coded by the coaD domain; the fifth reaction is catalyzed by the dephospho-CoA kinase, coded by the coaE domain. May act as a point of CoA biosynthesis regulation.</text>
</comment>
<protein>
    <recommendedName>
        <fullName evidence="21">Bifunctional coenzyme A synthase</fullName>
        <ecNumber evidence="20">2.7.1.24</ecNumber>
        <ecNumber evidence="4">2.7.7.3</ecNumber>
    </recommendedName>
</protein>
<dbReference type="GO" id="GO:0015937">
    <property type="term" value="P:coenzyme A biosynthetic process"/>
    <property type="evidence" value="ECO:0007669"/>
    <property type="project" value="InterPro"/>
</dbReference>
<dbReference type="InterPro" id="IPR027417">
    <property type="entry name" value="P-loop_NTPase"/>
</dbReference>
<evidence type="ECO:0000256" key="4">
    <source>
        <dbReference type="ARBA" id="ARBA00012392"/>
    </source>
</evidence>
<evidence type="ECO:0000259" key="22">
    <source>
        <dbReference type="Pfam" id="PF01467"/>
    </source>
</evidence>
<keyword evidence="7" id="KW-0808">Transferase</keyword>
<comment type="subunit">
    <text evidence="3">Monomer.</text>
</comment>
<keyword evidence="11" id="KW-0067">ATP-binding</keyword>
<evidence type="ECO:0000256" key="12">
    <source>
        <dbReference type="ARBA" id="ARBA00023128"/>
    </source>
</evidence>
<evidence type="ECO:0000313" key="24">
    <source>
        <dbReference type="Proteomes" id="UP001159042"/>
    </source>
</evidence>
<evidence type="ECO:0000256" key="11">
    <source>
        <dbReference type="ARBA" id="ARBA00022840"/>
    </source>
</evidence>
<evidence type="ECO:0000256" key="13">
    <source>
        <dbReference type="ARBA" id="ARBA00023268"/>
    </source>
</evidence>
<dbReference type="GO" id="GO:0005524">
    <property type="term" value="F:ATP binding"/>
    <property type="evidence" value="ECO:0007669"/>
    <property type="project" value="UniProtKB-KW"/>
</dbReference>
<dbReference type="Proteomes" id="UP001159042">
    <property type="component" value="Unassembled WGS sequence"/>
</dbReference>
<evidence type="ECO:0000256" key="8">
    <source>
        <dbReference type="ARBA" id="ARBA00022695"/>
    </source>
</evidence>
<dbReference type="GO" id="GO:0005759">
    <property type="term" value="C:mitochondrial matrix"/>
    <property type="evidence" value="ECO:0007669"/>
    <property type="project" value="UniProtKB-SubCell"/>
</dbReference>
<dbReference type="InterPro" id="IPR014729">
    <property type="entry name" value="Rossmann-like_a/b/a_fold"/>
</dbReference>
<reference evidence="23 24" key="1">
    <citation type="journal article" date="2023" name="Insect Mol. Biol.">
        <title>Genome sequencing provides insights into the evolution of gene families encoding plant cell wall-degrading enzymes in longhorned beetles.</title>
        <authorList>
            <person name="Shin N.R."/>
            <person name="Okamura Y."/>
            <person name="Kirsch R."/>
            <person name="Pauchet Y."/>
        </authorList>
    </citation>
    <scope>NUCLEOTIDE SEQUENCE [LARGE SCALE GENOMIC DNA]</scope>
    <source>
        <strain evidence="23">EAD_L_NR</strain>
    </source>
</reference>
<dbReference type="GO" id="GO:0004140">
    <property type="term" value="F:dephospho-CoA kinase activity"/>
    <property type="evidence" value="ECO:0007669"/>
    <property type="project" value="UniProtKB-EC"/>
</dbReference>
<dbReference type="Pfam" id="PF01121">
    <property type="entry name" value="CoaE"/>
    <property type="match status" value="1"/>
</dbReference>
<dbReference type="FunFam" id="3.40.50.620:FF:000089">
    <property type="entry name" value="Bifunctional coenzyme A synthase"/>
    <property type="match status" value="1"/>
</dbReference>
<keyword evidence="10" id="KW-0418">Kinase</keyword>
<dbReference type="CDD" id="cd02164">
    <property type="entry name" value="PPAT_CoAS"/>
    <property type="match status" value="1"/>
</dbReference>
<evidence type="ECO:0000256" key="19">
    <source>
        <dbReference type="ARBA" id="ARBA00061673"/>
    </source>
</evidence>